<dbReference type="InterPro" id="IPR029063">
    <property type="entry name" value="SAM-dependent_MTases_sf"/>
</dbReference>
<evidence type="ECO:0000256" key="2">
    <source>
        <dbReference type="ARBA" id="ARBA00005369"/>
    </source>
</evidence>
<keyword evidence="5 7" id="KW-0808">Transferase</keyword>
<dbReference type="GO" id="GO:0004719">
    <property type="term" value="F:protein-L-isoaspartate (D-aspartate) O-methyltransferase activity"/>
    <property type="evidence" value="ECO:0007669"/>
    <property type="project" value="UniProtKB-UniRule"/>
</dbReference>
<reference evidence="9" key="1">
    <citation type="submission" date="2016-07" db="EMBL/GenBank/DDBJ databases">
        <title>Microvirga ossetica sp. nov. a new species of rhizobia isolated from root nodules of the legume species Vicia alpestris Steven originated from North Ossetia region in the Caucasus.</title>
        <authorList>
            <person name="Safronova V.I."/>
            <person name="Kuznetsova I.G."/>
            <person name="Sazanova A.L."/>
            <person name="Belimov A."/>
            <person name="Andronov E."/>
            <person name="Osledkin Y.S."/>
            <person name="Onishchuk O.P."/>
            <person name="Kurchak O.N."/>
            <person name="Shaposhnikov A.I."/>
            <person name="Willems A."/>
            <person name="Tikhonovich I.A."/>
        </authorList>
    </citation>
    <scope>NUCLEOTIDE SEQUENCE [LARGE SCALE GENOMIC DNA]</scope>
    <source>
        <strain evidence="9">V5/3M</strain>
        <plasmid evidence="9">unnamed3</plasmid>
    </source>
</reference>
<dbReference type="SUPFAM" id="SSF53335">
    <property type="entry name" value="S-adenosyl-L-methionine-dependent methyltransferases"/>
    <property type="match status" value="1"/>
</dbReference>
<feature type="active site" evidence="7">
    <location>
        <position position="91"/>
    </location>
</feature>
<keyword evidence="4 7" id="KW-0489">Methyltransferase</keyword>
<keyword evidence="3 7" id="KW-0963">Cytoplasm</keyword>
<comment type="catalytic activity">
    <reaction evidence="7">
        <text>[protein]-L-isoaspartate + S-adenosyl-L-methionine = [protein]-L-isoaspartate alpha-methyl ester + S-adenosyl-L-homocysteine</text>
        <dbReference type="Rhea" id="RHEA:12705"/>
        <dbReference type="Rhea" id="RHEA-COMP:12143"/>
        <dbReference type="Rhea" id="RHEA-COMP:12144"/>
        <dbReference type="ChEBI" id="CHEBI:57856"/>
        <dbReference type="ChEBI" id="CHEBI:59789"/>
        <dbReference type="ChEBI" id="CHEBI:90596"/>
        <dbReference type="ChEBI" id="CHEBI:90598"/>
        <dbReference type="EC" id="2.1.1.77"/>
    </reaction>
</comment>
<gene>
    <name evidence="7" type="primary">pcm</name>
    <name evidence="9" type="ORF">BB934_37200</name>
</gene>
<dbReference type="RefSeq" id="WP_099514824.1">
    <property type="nucleotide sequence ID" value="NZ_CP016618.1"/>
</dbReference>
<evidence type="ECO:0000256" key="6">
    <source>
        <dbReference type="ARBA" id="ARBA00022691"/>
    </source>
</evidence>
<evidence type="ECO:0000256" key="7">
    <source>
        <dbReference type="HAMAP-Rule" id="MF_00090"/>
    </source>
</evidence>
<dbReference type="CDD" id="cd02440">
    <property type="entry name" value="AdoMet_MTases"/>
    <property type="match status" value="1"/>
</dbReference>
<feature type="signal peptide" evidence="8">
    <location>
        <begin position="1"/>
        <end position="19"/>
    </location>
</feature>
<dbReference type="Pfam" id="PF01135">
    <property type="entry name" value="PCMT"/>
    <property type="match status" value="1"/>
</dbReference>
<dbReference type="GO" id="GO:0005737">
    <property type="term" value="C:cytoplasm"/>
    <property type="evidence" value="ECO:0007669"/>
    <property type="project" value="UniProtKB-SubCell"/>
</dbReference>
<dbReference type="NCBIfam" id="TIGR00080">
    <property type="entry name" value="pimt"/>
    <property type="match status" value="1"/>
</dbReference>
<dbReference type="GO" id="GO:0032259">
    <property type="term" value="P:methylation"/>
    <property type="evidence" value="ECO:0007669"/>
    <property type="project" value="UniProtKB-KW"/>
</dbReference>
<evidence type="ECO:0000256" key="3">
    <source>
        <dbReference type="ARBA" id="ARBA00022490"/>
    </source>
</evidence>
<evidence type="ECO:0000256" key="1">
    <source>
        <dbReference type="ARBA" id="ARBA00004496"/>
    </source>
</evidence>
<dbReference type="KEGG" id="moc:BB934_37200"/>
<dbReference type="Gene3D" id="3.40.50.150">
    <property type="entry name" value="Vaccinia Virus protein VP39"/>
    <property type="match status" value="1"/>
</dbReference>
<accession>A0A1B2EV66</accession>
<dbReference type="EC" id="2.1.1.77" evidence="7"/>
<evidence type="ECO:0000256" key="4">
    <source>
        <dbReference type="ARBA" id="ARBA00022603"/>
    </source>
</evidence>
<evidence type="ECO:0000256" key="8">
    <source>
        <dbReference type="SAM" id="SignalP"/>
    </source>
</evidence>
<sequence>MARTLVLLATALPLLTAAAAEPDYRIARQKMVDTIEGFATRLAAALGTGGLTPSVLAIMRQVPRHEFVPAEVRAAAYDNRPLPIGYGQTISQPYIVALMTGLVRSDKDDVVLEVGTGSGYQAAVLSPLVSRVYSIEIVEALAKRATERLATLGYGNVTVRHGDGYHGWPEHSPFDAIIVTAAASHIPPPLVRQLKPGGRMVIPVGPPFMAQNLMLVEKDTREQVHTRTLVPVQFVPLTGGNR</sequence>
<dbReference type="EMBL" id="CP016618">
    <property type="protein sequence ID" value="ANY83856.1"/>
    <property type="molecule type" value="Genomic_DNA"/>
</dbReference>
<geneLocation type="plasmid" evidence="9">
    <name>unnamed3</name>
</geneLocation>
<dbReference type="HAMAP" id="MF_00090">
    <property type="entry name" value="PIMT"/>
    <property type="match status" value="1"/>
</dbReference>
<keyword evidence="8" id="KW-0732">Signal</keyword>
<name>A0A1B2EV66_9HYPH</name>
<evidence type="ECO:0000313" key="9">
    <source>
        <dbReference type="EMBL" id="ANY83856.1"/>
    </source>
</evidence>
<organism evidence="9">
    <name type="scientific">Microvirga ossetica</name>
    <dbReference type="NCBI Taxonomy" id="1882682"/>
    <lineage>
        <taxon>Bacteria</taxon>
        <taxon>Pseudomonadati</taxon>
        <taxon>Pseudomonadota</taxon>
        <taxon>Alphaproteobacteria</taxon>
        <taxon>Hyphomicrobiales</taxon>
        <taxon>Methylobacteriaceae</taxon>
        <taxon>Microvirga</taxon>
    </lineage>
</organism>
<dbReference type="PANTHER" id="PTHR11579">
    <property type="entry name" value="PROTEIN-L-ISOASPARTATE O-METHYLTRANSFERASE"/>
    <property type="match status" value="1"/>
</dbReference>
<dbReference type="OrthoDB" id="9810066at2"/>
<keyword evidence="6 7" id="KW-0949">S-adenosyl-L-methionine</keyword>
<dbReference type="NCBIfam" id="NF001453">
    <property type="entry name" value="PRK00312.1"/>
    <property type="match status" value="1"/>
</dbReference>
<comment type="similarity">
    <text evidence="2 7">Belongs to the methyltransferase superfamily. L-isoaspartyl/D-aspartyl protein methyltransferase family.</text>
</comment>
<keyword evidence="9" id="KW-0614">Plasmid</keyword>
<proteinExistence type="inferred from homology"/>
<protein>
    <recommendedName>
        <fullName evidence="7">Protein-L-isoaspartate O-methyltransferase</fullName>
        <ecNumber evidence="7">2.1.1.77</ecNumber>
    </recommendedName>
    <alternativeName>
        <fullName evidence="7">L-isoaspartyl protein carboxyl methyltransferase</fullName>
    </alternativeName>
    <alternativeName>
        <fullName evidence="7">Protein L-isoaspartyl methyltransferase</fullName>
    </alternativeName>
    <alternativeName>
        <fullName evidence="7">Protein-beta-aspartate methyltransferase</fullName>
        <shortName evidence="7">PIMT</shortName>
    </alternativeName>
</protein>
<feature type="chain" id="PRO_5008536502" description="Protein-L-isoaspartate O-methyltransferase" evidence="8">
    <location>
        <begin position="20"/>
        <end position="242"/>
    </location>
</feature>
<dbReference type="AlphaFoldDB" id="A0A1B2EV66"/>
<dbReference type="GO" id="GO:0030091">
    <property type="term" value="P:protein repair"/>
    <property type="evidence" value="ECO:0007669"/>
    <property type="project" value="UniProtKB-UniRule"/>
</dbReference>
<comment type="subcellular location">
    <subcellularLocation>
        <location evidence="1 7">Cytoplasm</location>
    </subcellularLocation>
</comment>
<dbReference type="FunFam" id="3.40.50.150:FF:000010">
    <property type="entry name" value="Protein-L-isoaspartate O-methyltransferase"/>
    <property type="match status" value="1"/>
</dbReference>
<dbReference type="PROSITE" id="PS01279">
    <property type="entry name" value="PCMT"/>
    <property type="match status" value="1"/>
</dbReference>
<dbReference type="PANTHER" id="PTHR11579:SF0">
    <property type="entry name" value="PROTEIN-L-ISOASPARTATE(D-ASPARTATE) O-METHYLTRANSFERASE"/>
    <property type="match status" value="1"/>
</dbReference>
<comment type="function">
    <text evidence="7">Catalyzes the methyl esterification of L-isoaspartyl residues in peptides and proteins that result from spontaneous decomposition of normal L-aspartyl and L-asparaginyl residues. It plays a role in the repair and/or degradation of damaged proteins.</text>
</comment>
<dbReference type="InterPro" id="IPR000682">
    <property type="entry name" value="PCMT"/>
</dbReference>
<evidence type="ECO:0000256" key="5">
    <source>
        <dbReference type="ARBA" id="ARBA00022679"/>
    </source>
</evidence>